<evidence type="ECO:0000313" key="3">
    <source>
        <dbReference type="EMBL" id="NKY01426.1"/>
    </source>
</evidence>
<evidence type="ECO:0000259" key="2">
    <source>
        <dbReference type="Pfam" id="PF02470"/>
    </source>
</evidence>
<dbReference type="AlphaFoldDB" id="A0A846WK75"/>
<evidence type="ECO:0000313" key="4">
    <source>
        <dbReference type="Proteomes" id="UP000563898"/>
    </source>
</evidence>
<feature type="signal peptide" evidence="1">
    <location>
        <begin position="1"/>
        <end position="24"/>
    </location>
</feature>
<dbReference type="PANTHER" id="PTHR33371">
    <property type="entry name" value="INTERMEMBRANE PHOSPHOLIPID TRANSPORT SYSTEM BINDING PROTEIN MLAD-RELATED"/>
    <property type="match status" value="1"/>
</dbReference>
<dbReference type="InterPro" id="IPR052336">
    <property type="entry name" value="MlaD_Phospholipid_Transporter"/>
</dbReference>
<comment type="caution">
    <text evidence="3">The sequence shown here is derived from an EMBL/GenBank/DDBJ whole genome shotgun (WGS) entry which is preliminary data.</text>
</comment>
<sequence>MSRRRGLVGLSIAAVIAVAATVLAVGVGSANSGDTDGSAGGDGFCADLPDAIGLYVGNPVTQMGYRVGKVTKIEAQGDHVRVTFSLDGGRSYPANVQAVTRSKSLLADRSVELVGNYRSGPVLTAGHCISKENSFTPKSISEITGSASDFLKSLSDNGSPDLQGSLDGIDKALAGTGNTANSMFEHASAAARSPDDFVANIGSAIANMAPLTQNALQDWGSIMSILNQMPTVAAKGTTLFGDVSKFDVGVGWTVATIYDIQRNYGSIIWPIVQGPVKDLIALAAARAPDLQKLYAMVPSISAALNQQESAGGLSVPYRAPGVALSAAQCSALRVSCDAGRTTTMNLFTLLLDKAGQ</sequence>
<evidence type="ECO:0000256" key="1">
    <source>
        <dbReference type="SAM" id="SignalP"/>
    </source>
</evidence>
<dbReference type="GO" id="GO:0005576">
    <property type="term" value="C:extracellular region"/>
    <property type="evidence" value="ECO:0007669"/>
    <property type="project" value="TreeGrafter"/>
</dbReference>
<dbReference type="EMBL" id="JAAXPC010000003">
    <property type="protein sequence ID" value="NKY01426.1"/>
    <property type="molecule type" value="Genomic_DNA"/>
</dbReference>
<dbReference type="PANTHER" id="PTHR33371:SF4">
    <property type="entry name" value="INTERMEMBRANE PHOSPHOLIPID TRANSPORT SYSTEM BINDING PROTEIN MLAD"/>
    <property type="match status" value="1"/>
</dbReference>
<name>A0A846WK75_9ACTN</name>
<feature type="chain" id="PRO_5039721923" evidence="1">
    <location>
        <begin position="25"/>
        <end position="356"/>
    </location>
</feature>
<organism evidence="3 4">
    <name type="scientific">Gordonia polyisoprenivorans</name>
    <dbReference type="NCBI Taxonomy" id="84595"/>
    <lineage>
        <taxon>Bacteria</taxon>
        <taxon>Bacillati</taxon>
        <taxon>Actinomycetota</taxon>
        <taxon>Actinomycetes</taxon>
        <taxon>Mycobacteriales</taxon>
        <taxon>Gordoniaceae</taxon>
        <taxon>Gordonia</taxon>
    </lineage>
</organism>
<gene>
    <name evidence="3" type="ORF">HGA05_07565</name>
</gene>
<protein>
    <submittedName>
        <fullName evidence="3">MCE family protein</fullName>
    </submittedName>
</protein>
<feature type="domain" description="Mce/MlaD" evidence="2">
    <location>
        <begin position="46"/>
        <end position="114"/>
    </location>
</feature>
<keyword evidence="1" id="KW-0732">Signal</keyword>
<reference evidence="3 4" key="1">
    <citation type="submission" date="2020-04" db="EMBL/GenBank/DDBJ databases">
        <title>MicrobeNet Type strains.</title>
        <authorList>
            <person name="Nicholson A.C."/>
        </authorList>
    </citation>
    <scope>NUCLEOTIDE SEQUENCE [LARGE SCALE GENOMIC DNA]</scope>
    <source>
        <strain evidence="3 4">ATCC BAA-14</strain>
    </source>
</reference>
<dbReference type="Proteomes" id="UP000563898">
    <property type="component" value="Unassembled WGS sequence"/>
</dbReference>
<dbReference type="InterPro" id="IPR003399">
    <property type="entry name" value="Mce/MlaD"/>
</dbReference>
<proteinExistence type="predicted"/>
<accession>A0A846WK75</accession>
<dbReference type="Pfam" id="PF02470">
    <property type="entry name" value="MlaD"/>
    <property type="match status" value="1"/>
</dbReference>